<gene>
    <name evidence="16" type="ORF">SCLCIDRAFT_33619</name>
</gene>
<dbReference type="GO" id="GO:0016705">
    <property type="term" value="F:oxidoreductase activity, acting on paired donors, with incorporation or reduction of molecular oxygen"/>
    <property type="evidence" value="ECO:0007669"/>
    <property type="project" value="InterPro"/>
</dbReference>
<keyword evidence="12 15" id="KW-0472">Membrane</keyword>
<evidence type="ECO:0000256" key="10">
    <source>
        <dbReference type="ARBA" id="ARBA00023004"/>
    </source>
</evidence>
<evidence type="ECO:0000256" key="3">
    <source>
        <dbReference type="ARBA" id="ARBA00004721"/>
    </source>
</evidence>
<name>A0A0C3CRL6_9AGAM</name>
<evidence type="ECO:0000256" key="7">
    <source>
        <dbReference type="ARBA" id="ARBA00022723"/>
    </source>
</evidence>
<dbReference type="PROSITE" id="PS00086">
    <property type="entry name" value="CYTOCHROME_P450"/>
    <property type="match status" value="1"/>
</dbReference>
<dbReference type="PRINTS" id="PR00463">
    <property type="entry name" value="EP450I"/>
</dbReference>
<reference evidence="17" key="2">
    <citation type="submission" date="2015-01" db="EMBL/GenBank/DDBJ databases">
        <title>Evolutionary Origins and Diversification of the Mycorrhizal Mutualists.</title>
        <authorList>
            <consortium name="DOE Joint Genome Institute"/>
            <consortium name="Mycorrhizal Genomics Consortium"/>
            <person name="Kohler A."/>
            <person name="Kuo A."/>
            <person name="Nagy L.G."/>
            <person name="Floudas D."/>
            <person name="Copeland A."/>
            <person name="Barry K.W."/>
            <person name="Cichocki N."/>
            <person name="Veneault-Fourrey C."/>
            <person name="LaButti K."/>
            <person name="Lindquist E.A."/>
            <person name="Lipzen A."/>
            <person name="Lundell T."/>
            <person name="Morin E."/>
            <person name="Murat C."/>
            <person name="Riley R."/>
            <person name="Ohm R."/>
            <person name="Sun H."/>
            <person name="Tunlid A."/>
            <person name="Henrissat B."/>
            <person name="Grigoriev I.V."/>
            <person name="Hibbett D.S."/>
            <person name="Martin F."/>
        </authorList>
    </citation>
    <scope>NUCLEOTIDE SEQUENCE [LARGE SCALE GENOMIC DNA]</scope>
    <source>
        <strain evidence="17">Foug A</strain>
    </source>
</reference>
<keyword evidence="6 15" id="KW-0812">Transmembrane</keyword>
<evidence type="ECO:0000256" key="14">
    <source>
        <dbReference type="RuleBase" id="RU000461"/>
    </source>
</evidence>
<keyword evidence="5 13" id="KW-0349">Heme</keyword>
<keyword evidence="7 13" id="KW-0479">Metal-binding</keyword>
<comment type="cofactor">
    <cofactor evidence="1 13">
        <name>heme</name>
        <dbReference type="ChEBI" id="CHEBI:30413"/>
    </cofactor>
</comment>
<evidence type="ECO:0000313" key="16">
    <source>
        <dbReference type="EMBL" id="KIM51240.1"/>
    </source>
</evidence>
<dbReference type="GO" id="GO:0004497">
    <property type="term" value="F:monooxygenase activity"/>
    <property type="evidence" value="ECO:0007669"/>
    <property type="project" value="UniProtKB-KW"/>
</dbReference>
<evidence type="ECO:0008006" key="18">
    <source>
        <dbReference type="Google" id="ProtNLM"/>
    </source>
</evidence>
<evidence type="ECO:0000256" key="6">
    <source>
        <dbReference type="ARBA" id="ARBA00022692"/>
    </source>
</evidence>
<evidence type="ECO:0000256" key="5">
    <source>
        <dbReference type="ARBA" id="ARBA00022617"/>
    </source>
</evidence>
<keyword evidence="10 13" id="KW-0408">Iron</keyword>
<evidence type="ECO:0000256" key="9">
    <source>
        <dbReference type="ARBA" id="ARBA00023002"/>
    </source>
</evidence>
<dbReference type="STRING" id="1036808.A0A0C3CRL6"/>
<comment type="pathway">
    <text evidence="3">Secondary metabolite biosynthesis; terpenoid biosynthesis.</text>
</comment>
<dbReference type="EMBL" id="KN822273">
    <property type="protein sequence ID" value="KIM51240.1"/>
    <property type="molecule type" value="Genomic_DNA"/>
</dbReference>
<accession>A0A0C3CRL6</accession>
<organism evidence="16 17">
    <name type="scientific">Scleroderma citrinum Foug A</name>
    <dbReference type="NCBI Taxonomy" id="1036808"/>
    <lineage>
        <taxon>Eukaryota</taxon>
        <taxon>Fungi</taxon>
        <taxon>Dikarya</taxon>
        <taxon>Basidiomycota</taxon>
        <taxon>Agaricomycotina</taxon>
        <taxon>Agaricomycetes</taxon>
        <taxon>Agaricomycetidae</taxon>
        <taxon>Boletales</taxon>
        <taxon>Sclerodermatineae</taxon>
        <taxon>Sclerodermataceae</taxon>
        <taxon>Scleroderma</taxon>
    </lineage>
</organism>
<evidence type="ECO:0000256" key="1">
    <source>
        <dbReference type="ARBA" id="ARBA00001971"/>
    </source>
</evidence>
<dbReference type="PRINTS" id="PR00385">
    <property type="entry name" value="P450"/>
</dbReference>
<feature type="transmembrane region" description="Helical" evidence="15">
    <location>
        <begin position="17"/>
        <end position="35"/>
    </location>
</feature>
<dbReference type="GO" id="GO:0020037">
    <property type="term" value="F:heme binding"/>
    <property type="evidence" value="ECO:0007669"/>
    <property type="project" value="InterPro"/>
</dbReference>
<dbReference type="OrthoDB" id="1470350at2759"/>
<dbReference type="GO" id="GO:0016020">
    <property type="term" value="C:membrane"/>
    <property type="evidence" value="ECO:0007669"/>
    <property type="project" value="UniProtKB-SubCell"/>
</dbReference>
<dbReference type="InterPro" id="IPR036396">
    <property type="entry name" value="Cyt_P450_sf"/>
</dbReference>
<dbReference type="InterPro" id="IPR002401">
    <property type="entry name" value="Cyt_P450_E_grp-I"/>
</dbReference>
<evidence type="ECO:0000256" key="8">
    <source>
        <dbReference type="ARBA" id="ARBA00022989"/>
    </source>
</evidence>
<reference evidence="16 17" key="1">
    <citation type="submission" date="2014-04" db="EMBL/GenBank/DDBJ databases">
        <authorList>
            <consortium name="DOE Joint Genome Institute"/>
            <person name="Kuo A."/>
            <person name="Kohler A."/>
            <person name="Nagy L.G."/>
            <person name="Floudas D."/>
            <person name="Copeland A."/>
            <person name="Barry K.W."/>
            <person name="Cichocki N."/>
            <person name="Veneault-Fourrey C."/>
            <person name="LaButti K."/>
            <person name="Lindquist E.A."/>
            <person name="Lipzen A."/>
            <person name="Lundell T."/>
            <person name="Morin E."/>
            <person name="Murat C."/>
            <person name="Sun H."/>
            <person name="Tunlid A."/>
            <person name="Henrissat B."/>
            <person name="Grigoriev I.V."/>
            <person name="Hibbett D.S."/>
            <person name="Martin F."/>
            <person name="Nordberg H.P."/>
            <person name="Cantor M.N."/>
            <person name="Hua S.X."/>
        </authorList>
    </citation>
    <scope>NUCLEOTIDE SEQUENCE [LARGE SCALE GENOMIC DNA]</scope>
    <source>
        <strain evidence="16 17">Foug A</strain>
    </source>
</reference>
<keyword evidence="17" id="KW-1185">Reference proteome</keyword>
<dbReference type="Pfam" id="PF00067">
    <property type="entry name" value="p450"/>
    <property type="match status" value="2"/>
</dbReference>
<evidence type="ECO:0000256" key="15">
    <source>
        <dbReference type="SAM" id="Phobius"/>
    </source>
</evidence>
<sequence>MSARAYEEALIALCSKIALYGSTLLATLLVFKIVSTPRRKFSTTRLLGPPSPSFLYGIARDTMESSDPASIYDEWVKEYGVAFEVPAALGQKTIMLFDPKALQHHFTRDTWAYIAHPSRRIALHQSTGKSVLWSIGEDHRRQRKSLAPAFSSAAIRKLTPIFYDCAYKASISALRRRIFNRIQFQTKAAWEAVIDASNSDSAIIDVQNWTNHISLDAIGLAGFSHNFGSLEGRTSPVSTVLDGIGSSPRSKLNAGFFALSQVLPALVHYPTKRTMLIQELPQELSKIFMELLNRTKKEKEAGIADENMDKSVIGLLLKAEDADADLHLSHEEIMGQMKVLLIAGYESTSAILSWGLLELARNPAIQMTLREELLTVAVEPTFDQFTNSLPYLDALPRCLTSMPYLDALPRCLTSMPSFMKPFGFIHLRPSIFSTEDDIIPLAEPVRTRSGDLVENIFITKGTRIGTSFSCMNRSTVIWGPDAKEFRPERWLEKNGLPKKAQEIQGHRHLLTFSDGPRTCLGKGFALAEFKAVLSVLVKAFVFEMRDGPKTEVELGWGLIRRPKIAGEMRPTGTESCKEVTKAGSTLRILTGITLRKVASSRMIGGGDSKLAAVAVAVAVAVARDFQIEACVLSNVEGLVGA</sequence>
<evidence type="ECO:0000256" key="4">
    <source>
        <dbReference type="ARBA" id="ARBA00010617"/>
    </source>
</evidence>
<keyword evidence="9 14" id="KW-0560">Oxidoreductase</keyword>
<protein>
    <recommendedName>
        <fullName evidence="18">Cytochrome P450</fullName>
    </recommendedName>
</protein>
<dbReference type="InterPro" id="IPR050121">
    <property type="entry name" value="Cytochrome_P450_monoxygenase"/>
</dbReference>
<keyword evidence="11 14" id="KW-0503">Monooxygenase</keyword>
<feature type="binding site" description="axial binding residue" evidence="13">
    <location>
        <position position="519"/>
    </location>
    <ligand>
        <name>heme</name>
        <dbReference type="ChEBI" id="CHEBI:30413"/>
    </ligand>
    <ligandPart>
        <name>Fe</name>
        <dbReference type="ChEBI" id="CHEBI:18248"/>
    </ligandPart>
</feature>
<keyword evidence="8 15" id="KW-1133">Transmembrane helix</keyword>
<evidence type="ECO:0000313" key="17">
    <source>
        <dbReference type="Proteomes" id="UP000053989"/>
    </source>
</evidence>
<dbReference type="InterPro" id="IPR001128">
    <property type="entry name" value="Cyt_P450"/>
</dbReference>
<evidence type="ECO:0000256" key="13">
    <source>
        <dbReference type="PIRSR" id="PIRSR602401-1"/>
    </source>
</evidence>
<dbReference type="InParanoid" id="A0A0C3CRL6"/>
<proteinExistence type="inferred from homology"/>
<dbReference type="SUPFAM" id="SSF48264">
    <property type="entry name" value="Cytochrome P450"/>
    <property type="match status" value="1"/>
</dbReference>
<dbReference type="GO" id="GO:0005506">
    <property type="term" value="F:iron ion binding"/>
    <property type="evidence" value="ECO:0007669"/>
    <property type="project" value="InterPro"/>
</dbReference>
<evidence type="ECO:0000256" key="11">
    <source>
        <dbReference type="ARBA" id="ARBA00023033"/>
    </source>
</evidence>
<dbReference type="Proteomes" id="UP000053989">
    <property type="component" value="Unassembled WGS sequence"/>
</dbReference>
<dbReference type="Gene3D" id="1.10.630.10">
    <property type="entry name" value="Cytochrome P450"/>
    <property type="match status" value="1"/>
</dbReference>
<dbReference type="HOGENOM" id="CLU_001570_5_11_1"/>
<dbReference type="AlphaFoldDB" id="A0A0C3CRL6"/>
<evidence type="ECO:0000256" key="12">
    <source>
        <dbReference type="ARBA" id="ARBA00023136"/>
    </source>
</evidence>
<evidence type="ECO:0000256" key="2">
    <source>
        <dbReference type="ARBA" id="ARBA00004370"/>
    </source>
</evidence>
<dbReference type="PANTHER" id="PTHR24305">
    <property type="entry name" value="CYTOCHROME P450"/>
    <property type="match status" value="1"/>
</dbReference>
<comment type="similarity">
    <text evidence="4 14">Belongs to the cytochrome P450 family.</text>
</comment>
<comment type="subcellular location">
    <subcellularLocation>
        <location evidence="2">Membrane</location>
    </subcellularLocation>
</comment>
<dbReference type="InterPro" id="IPR017972">
    <property type="entry name" value="Cyt_P450_CS"/>
</dbReference>
<dbReference type="PANTHER" id="PTHR24305:SF166">
    <property type="entry name" value="CYTOCHROME P450 12A4, MITOCHONDRIAL-RELATED"/>
    <property type="match status" value="1"/>
</dbReference>